<protein>
    <submittedName>
        <fullName evidence="2">Uncharacterized protein</fullName>
    </submittedName>
</protein>
<accession>D5RG48</accession>
<evidence type="ECO:0000313" key="3">
    <source>
        <dbReference type="Proteomes" id="UP000005324"/>
    </source>
</evidence>
<dbReference type="AlphaFoldDB" id="D5RG48"/>
<dbReference type="HOGENOM" id="CLU_3172699_0_0_5"/>
<evidence type="ECO:0000256" key="1">
    <source>
        <dbReference type="SAM" id="MobiDB-lite"/>
    </source>
</evidence>
<evidence type="ECO:0000313" key="2">
    <source>
        <dbReference type="EMBL" id="EFH13723.1"/>
    </source>
</evidence>
<organism evidence="2 3">
    <name type="scientific">Pseudoroseomonas cervicalis ATCC 49957</name>
    <dbReference type="NCBI Taxonomy" id="525371"/>
    <lineage>
        <taxon>Bacteria</taxon>
        <taxon>Pseudomonadati</taxon>
        <taxon>Pseudomonadota</taxon>
        <taxon>Alphaproteobacteria</taxon>
        <taxon>Acetobacterales</taxon>
        <taxon>Roseomonadaceae</taxon>
        <taxon>Roseomonas</taxon>
    </lineage>
</organism>
<feature type="region of interest" description="Disordered" evidence="1">
    <location>
        <begin position="17"/>
        <end position="47"/>
    </location>
</feature>
<gene>
    <name evidence="2" type="ORF">HMPREF0731_0057</name>
</gene>
<dbReference type="EMBL" id="ADVL01000016">
    <property type="protein sequence ID" value="EFH13723.1"/>
    <property type="molecule type" value="Genomic_DNA"/>
</dbReference>
<dbReference type="Proteomes" id="UP000005324">
    <property type="component" value="Unassembled WGS sequence"/>
</dbReference>
<comment type="caution">
    <text evidence="2">The sequence shown here is derived from an EMBL/GenBank/DDBJ whole genome shotgun (WGS) entry which is preliminary data.</text>
</comment>
<feature type="compositionally biased region" description="Low complexity" evidence="1">
    <location>
        <begin position="20"/>
        <end position="34"/>
    </location>
</feature>
<keyword evidence="3" id="KW-1185">Reference proteome</keyword>
<reference evidence="2 3" key="1">
    <citation type="submission" date="2010-04" db="EMBL/GenBank/DDBJ databases">
        <authorList>
            <person name="Qin X."/>
            <person name="Bachman B."/>
            <person name="Battles P."/>
            <person name="Bell A."/>
            <person name="Bess C."/>
            <person name="Bickham C."/>
            <person name="Chaboub L."/>
            <person name="Chen D."/>
            <person name="Coyle M."/>
            <person name="Deiros D.R."/>
            <person name="Dinh H."/>
            <person name="Forbes L."/>
            <person name="Fowler G."/>
            <person name="Francisco L."/>
            <person name="Fu Q."/>
            <person name="Gubbala S."/>
            <person name="Hale W."/>
            <person name="Han Y."/>
            <person name="Hemphill L."/>
            <person name="Highlander S.K."/>
            <person name="Hirani K."/>
            <person name="Hogues M."/>
            <person name="Jackson L."/>
            <person name="Jakkamsetti A."/>
            <person name="Javaid M."/>
            <person name="Jiang H."/>
            <person name="Korchina V."/>
            <person name="Kovar C."/>
            <person name="Lara F."/>
            <person name="Lee S."/>
            <person name="Mata R."/>
            <person name="Mathew T."/>
            <person name="Moen C."/>
            <person name="Morales K."/>
            <person name="Munidasa M."/>
            <person name="Nazareth L."/>
            <person name="Ngo R."/>
            <person name="Nguyen L."/>
            <person name="Okwuonu G."/>
            <person name="Ongeri F."/>
            <person name="Patil S."/>
            <person name="Petrosino J."/>
            <person name="Pham C."/>
            <person name="Pham P."/>
            <person name="Pu L.-L."/>
            <person name="Puazo M."/>
            <person name="Raj R."/>
            <person name="Reid J."/>
            <person name="Rouhana J."/>
            <person name="Saada N."/>
            <person name="Shang Y."/>
            <person name="Simmons D."/>
            <person name="Thornton R."/>
            <person name="Warren J."/>
            <person name="Weissenberger G."/>
            <person name="Zhang J."/>
            <person name="Zhang L."/>
            <person name="Zhou C."/>
            <person name="Zhu D."/>
            <person name="Muzny D."/>
            <person name="Worley K."/>
            <person name="Gibbs R."/>
        </authorList>
    </citation>
    <scope>NUCLEOTIDE SEQUENCE [LARGE SCALE GENOMIC DNA]</scope>
    <source>
        <strain evidence="2 3">ATCC 49957</strain>
    </source>
</reference>
<sequence>MGEVLLPGSLDQARLAGLDAAGSAAPPRASGAAPATPPPHRPGDVHF</sequence>
<proteinExistence type="predicted"/>
<name>D5RG48_9PROT</name>